<dbReference type="Proteomes" id="UP001596157">
    <property type="component" value="Unassembled WGS sequence"/>
</dbReference>
<feature type="domain" description="Glycosyltransferase subfamily 4-like N-terminal" evidence="3">
    <location>
        <begin position="19"/>
        <end position="202"/>
    </location>
</feature>
<organism evidence="4 5">
    <name type="scientific">Actinokineospora guangxiensis</name>
    <dbReference type="NCBI Taxonomy" id="1490288"/>
    <lineage>
        <taxon>Bacteria</taxon>
        <taxon>Bacillati</taxon>
        <taxon>Actinomycetota</taxon>
        <taxon>Actinomycetes</taxon>
        <taxon>Pseudonocardiales</taxon>
        <taxon>Pseudonocardiaceae</taxon>
        <taxon>Actinokineospora</taxon>
    </lineage>
</organism>
<dbReference type="Pfam" id="PF13579">
    <property type="entry name" value="Glyco_trans_4_4"/>
    <property type="match status" value="1"/>
</dbReference>
<reference evidence="5" key="1">
    <citation type="journal article" date="2019" name="Int. J. Syst. Evol. Microbiol.">
        <title>The Global Catalogue of Microorganisms (GCM) 10K type strain sequencing project: providing services to taxonomists for standard genome sequencing and annotation.</title>
        <authorList>
            <consortium name="The Broad Institute Genomics Platform"/>
            <consortium name="The Broad Institute Genome Sequencing Center for Infectious Disease"/>
            <person name="Wu L."/>
            <person name="Ma J."/>
        </authorList>
    </citation>
    <scope>NUCLEOTIDE SEQUENCE [LARGE SCALE GENOMIC DNA]</scope>
    <source>
        <strain evidence="5">CCUG 59778</strain>
    </source>
</reference>
<protein>
    <submittedName>
        <fullName evidence="4">Glycosyltransferase</fullName>
    </submittedName>
</protein>
<evidence type="ECO:0000313" key="4">
    <source>
        <dbReference type="EMBL" id="MFC5286590.1"/>
    </source>
</evidence>
<keyword evidence="5" id="KW-1185">Reference proteome</keyword>
<sequence>MRRPVEVLLVGLNYAPEHTGIGPYTTGVARALAAAGHRVRVVAGFPYYPAWRLPEGYRAGLIRREADGPVEVTRLRHHVPRSSTGLGRIAHEASFAAHAWLRGVPGRPDVVVGVSPSLLSLVAARALARRSGAAFGAVVQDVYSAAATEVAGMGARGAAAVRALESAQLRAADGVVVAHGRFTGTIASLGVASERISVIENWVHIAAPAERRRAAVRARLGWRPDEVVALHAGNMGVKQDLTNLVAAGRLAGQRERFVLMGDGAQRAAIRAAAERVPAVSVLDPVPDTDFPDVLAAADVLLVNELPGVREMCVPSKFTSYFMAARPIVAATEADSAAAAELAASGAGTRVPPGEPRAVLAAVRALGADPALGDALGRCGRSYGDSRRQAESALAQYTAWVERLADAR</sequence>
<dbReference type="EMBL" id="JBHSKF010000002">
    <property type="protein sequence ID" value="MFC5286590.1"/>
    <property type="molecule type" value="Genomic_DNA"/>
</dbReference>
<name>A0ABW0EL12_9PSEU</name>
<dbReference type="RefSeq" id="WP_378244663.1">
    <property type="nucleotide sequence ID" value="NZ_JBHSKF010000002.1"/>
</dbReference>
<evidence type="ECO:0000313" key="5">
    <source>
        <dbReference type="Proteomes" id="UP001596157"/>
    </source>
</evidence>
<dbReference type="SUPFAM" id="SSF53756">
    <property type="entry name" value="UDP-Glycosyltransferase/glycogen phosphorylase"/>
    <property type="match status" value="1"/>
</dbReference>
<evidence type="ECO:0000256" key="2">
    <source>
        <dbReference type="ARBA" id="ARBA00022679"/>
    </source>
</evidence>
<accession>A0ABW0EL12</accession>
<proteinExistence type="predicted"/>
<dbReference type="PANTHER" id="PTHR12526">
    <property type="entry name" value="GLYCOSYLTRANSFERASE"/>
    <property type="match status" value="1"/>
</dbReference>
<keyword evidence="1" id="KW-0328">Glycosyltransferase</keyword>
<evidence type="ECO:0000259" key="3">
    <source>
        <dbReference type="Pfam" id="PF13579"/>
    </source>
</evidence>
<dbReference type="CDD" id="cd03794">
    <property type="entry name" value="GT4_WbuB-like"/>
    <property type="match status" value="1"/>
</dbReference>
<gene>
    <name evidence="4" type="ORF">ACFPM7_05960</name>
</gene>
<dbReference type="PANTHER" id="PTHR12526:SF510">
    <property type="entry name" value="D-INOSITOL 3-PHOSPHATE GLYCOSYLTRANSFERASE"/>
    <property type="match status" value="1"/>
</dbReference>
<dbReference type="InterPro" id="IPR028098">
    <property type="entry name" value="Glyco_trans_4-like_N"/>
</dbReference>
<dbReference type="Gene3D" id="3.40.50.2000">
    <property type="entry name" value="Glycogen Phosphorylase B"/>
    <property type="match status" value="2"/>
</dbReference>
<comment type="caution">
    <text evidence="4">The sequence shown here is derived from an EMBL/GenBank/DDBJ whole genome shotgun (WGS) entry which is preliminary data.</text>
</comment>
<evidence type="ECO:0000256" key="1">
    <source>
        <dbReference type="ARBA" id="ARBA00022676"/>
    </source>
</evidence>
<keyword evidence="2" id="KW-0808">Transferase</keyword>